<dbReference type="GO" id="GO:0004852">
    <property type="term" value="F:uroporphyrinogen-III synthase activity"/>
    <property type="evidence" value="ECO:0007669"/>
    <property type="project" value="UniProtKB-UniRule"/>
</dbReference>
<dbReference type="EC" id="4.2.1.75" evidence="3 9"/>
<proteinExistence type="inferred from homology"/>
<dbReference type="OrthoDB" id="9815856at2"/>
<evidence type="ECO:0000256" key="9">
    <source>
        <dbReference type="RuleBase" id="RU366031"/>
    </source>
</evidence>
<comment type="pathway">
    <text evidence="1 9">Porphyrin-containing compound metabolism; protoporphyrin-IX biosynthesis; coproporphyrinogen-III from 5-aminolevulinate: step 3/4.</text>
</comment>
<dbReference type="GO" id="GO:0006782">
    <property type="term" value="P:protoporphyrinogen IX biosynthetic process"/>
    <property type="evidence" value="ECO:0007669"/>
    <property type="project" value="UniProtKB-UniRule"/>
</dbReference>
<dbReference type="PANTHER" id="PTHR38042:SF1">
    <property type="entry name" value="UROPORPHYRINOGEN-III SYNTHASE, CHLOROPLASTIC"/>
    <property type="match status" value="1"/>
</dbReference>
<dbReference type="InterPro" id="IPR003754">
    <property type="entry name" value="4pyrrol_synth_uPrphyn_synth"/>
</dbReference>
<keyword evidence="12" id="KW-1185">Reference proteome</keyword>
<comment type="similarity">
    <text evidence="2 9">Belongs to the uroporphyrinogen-III synthase family.</text>
</comment>
<comment type="function">
    <text evidence="6 9">Catalyzes cyclization of the linear tetrapyrrole, hydroxymethylbilane, to the macrocyclic uroporphyrinogen III.</text>
</comment>
<evidence type="ECO:0000313" key="12">
    <source>
        <dbReference type="Proteomes" id="UP000280668"/>
    </source>
</evidence>
<evidence type="ECO:0000256" key="5">
    <source>
        <dbReference type="ARBA" id="ARBA00023244"/>
    </source>
</evidence>
<dbReference type="EMBL" id="RKHK01000001">
    <property type="protein sequence ID" value="ROR73655.1"/>
    <property type="molecule type" value="Genomic_DNA"/>
</dbReference>
<dbReference type="RefSeq" id="WP_123304050.1">
    <property type="nucleotide sequence ID" value="NZ_RKHK01000001.1"/>
</dbReference>
<dbReference type="InterPro" id="IPR036108">
    <property type="entry name" value="4pyrrol_syn_uPrphyn_synt_sf"/>
</dbReference>
<dbReference type="CDD" id="cd06578">
    <property type="entry name" value="HemD"/>
    <property type="match status" value="1"/>
</dbReference>
<keyword evidence="4 9" id="KW-0456">Lyase</keyword>
<comment type="caution">
    <text evidence="11">The sequence shown here is derived from an EMBL/GenBank/DDBJ whole genome shotgun (WGS) entry which is preliminary data.</text>
</comment>
<dbReference type="Pfam" id="PF02602">
    <property type="entry name" value="HEM4"/>
    <property type="match status" value="1"/>
</dbReference>
<dbReference type="UniPathway" id="UPA00251">
    <property type="reaction ID" value="UER00320"/>
</dbReference>
<evidence type="ECO:0000256" key="6">
    <source>
        <dbReference type="ARBA" id="ARBA00037589"/>
    </source>
</evidence>
<dbReference type="AlphaFoldDB" id="A0A3N2BEL6"/>
<protein>
    <recommendedName>
        <fullName evidence="7 9">Uroporphyrinogen-III synthase</fullName>
        <ecNumber evidence="3 9">4.2.1.75</ecNumber>
    </recommendedName>
</protein>
<dbReference type="PANTHER" id="PTHR38042">
    <property type="entry name" value="UROPORPHYRINOGEN-III SYNTHASE, CHLOROPLASTIC"/>
    <property type="match status" value="1"/>
</dbReference>
<dbReference type="Proteomes" id="UP000280668">
    <property type="component" value="Unassembled WGS sequence"/>
</dbReference>
<feature type="domain" description="Tetrapyrrole biosynthesis uroporphyrinogen III synthase" evidence="10">
    <location>
        <begin position="34"/>
        <end position="261"/>
    </location>
</feature>
<evidence type="ECO:0000256" key="7">
    <source>
        <dbReference type="ARBA" id="ARBA00040167"/>
    </source>
</evidence>
<evidence type="ECO:0000313" key="11">
    <source>
        <dbReference type="EMBL" id="ROR73655.1"/>
    </source>
</evidence>
<sequence length="279" mass="28527">MTTTGEEPHTQNLVPARPLAGRRVLVPRPDASDPIARAVEHAGGQALTIALTESVPAADAVVNRALDFTGAAWLVLTSARTVTALASQAQRTADSLQERLTRAVAAGMRIAVVGPATARALAEFGQEPHLRAGAPESAATLLQDFPAATADARVLLPCSALASPELADGLRALGWAVERAEVYSTRTAQLGEAERAQLTQPWPDVVLLTAGSTVRALHSLLGPPPAEVALAAIGASAAEAAQEAGMRVDAVAAEATPAGLISAAAHALRHRPLDLGAHG</sequence>
<organism evidence="11 12">
    <name type="scientific">Bogoriella caseilytica</name>
    <dbReference type="NCBI Taxonomy" id="56055"/>
    <lineage>
        <taxon>Bacteria</taxon>
        <taxon>Bacillati</taxon>
        <taxon>Actinomycetota</taxon>
        <taxon>Actinomycetes</taxon>
        <taxon>Micrococcales</taxon>
        <taxon>Bogoriellaceae</taxon>
        <taxon>Bogoriella</taxon>
    </lineage>
</organism>
<evidence type="ECO:0000256" key="3">
    <source>
        <dbReference type="ARBA" id="ARBA00013109"/>
    </source>
</evidence>
<evidence type="ECO:0000259" key="10">
    <source>
        <dbReference type="Pfam" id="PF02602"/>
    </source>
</evidence>
<keyword evidence="5 9" id="KW-0627">Porphyrin biosynthesis</keyword>
<comment type="catalytic activity">
    <reaction evidence="8 9">
        <text>hydroxymethylbilane = uroporphyrinogen III + H2O</text>
        <dbReference type="Rhea" id="RHEA:18965"/>
        <dbReference type="ChEBI" id="CHEBI:15377"/>
        <dbReference type="ChEBI" id="CHEBI:57308"/>
        <dbReference type="ChEBI" id="CHEBI:57845"/>
        <dbReference type="EC" id="4.2.1.75"/>
    </reaction>
</comment>
<dbReference type="InterPro" id="IPR039793">
    <property type="entry name" value="UROS/Hem4"/>
</dbReference>
<evidence type="ECO:0000256" key="2">
    <source>
        <dbReference type="ARBA" id="ARBA00008133"/>
    </source>
</evidence>
<evidence type="ECO:0000256" key="4">
    <source>
        <dbReference type="ARBA" id="ARBA00023239"/>
    </source>
</evidence>
<accession>A0A3N2BEL6</accession>
<dbReference type="GO" id="GO:0006780">
    <property type="term" value="P:uroporphyrinogen III biosynthetic process"/>
    <property type="evidence" value="ECO:0007669"/>
    <property type="project" value="UniProtKB-UniRule"/>
</dbReference>
<name>A0A3N2BEL6_9MICO</name>
<gene>
    <name evidence="11" type="ORF">EDD31_2042</name>
</gene>
<evidence type="ECO:0000256" key="8">
    <source>
        <dbReference type="ARBA" id="ARBA00048617"/>
    </source>
</evidence>
<dbReference type="SUPFAM" id="SSF69618">
    <property type="entry name" value="HemD-like"/>
    <property type="match status" value="1"/>
</dbReference>
<reference evidence="11 12" key="1">
    <citation type="submission" date="2018-11" db="EMBL/GenBank/DDBJ databases">
        <title>Sequencing the genomes of 1000 actinobacteria strains.</title>
        <authorList>
            <person name="Klenk H.-P."/>
        </authorList>
    </citation>
    <scope>NUCLEOTIDE SEQUENCE [LARGE SCALE GENOMIC DNA]</scope>
    <source>
        <strain evidence="11 12">DSM 11294</strain>
    </source>
</reference>
<evidence type="ECO:0000256" key="1">
    <source>
        <dbReference type="ARBA" id="ARBA00004772"/>
    </source>
</evidence>
<dbReference type="Gene3D" id="3.40.50.10090">
    <property type="match status" value="2"/>
</dbReference>